<comment type="function">
    <text evidence="12">Polymerase that creates the 3'-poly(A) tail of mRNA's.</text>
</comment>
<dbReference type="FunFam" id="3.30.460.10:FF:000002">
    <property type="entry name" value="Poly(A) polymerase alpha, putative"/>
    <property type="match status" value="1"/>
</dbReference>
<evidence type="ECO:0000256" key="2">
    <source>
        <dbReference type="ARBA" id="ARBA00004123"/>
    </source>
</evidence>
<feature type="binding site" evidence="13">
    <location>
        <begin position="239"/>
        <end position="240"/>
    </location>
    <ligand>
        <name>ATP</name>
        <dbReference type="ChEBI" id="CHEBI:30616"/>
    </ligand>
</feature>
<comment type="catalytic activity">
    <reaction evidence="11 12">
        <text>RNA(n) + ATP = RNA(n)-3'-adenine ribonucleotide + diphosphate</text>
        <dbReference type="Rhea" id="RHEA:11332"/>
        <dbReference type="Rhea" id="RHEA-COMP:14527"/>
        <dbReference type="Rhea" id="RHEA-COMP:17347"/>
        <dbReference type="ChEBI" id="CHEBI:30616"/>
        <dbReference type="ChEBI" id="CHEBI:33019"/>
        <dbReference type="ChEBI" id="CHEBI:140395"/>
        <dbReference type="ChEBI" id="CHEBI:173115"/>
        <dbReference type="EC" id="2.7.7.19"/>
    </reaction>
</comment>
<dbReference type="GO" id="GO:0046872">
    <property type="term" value="F:metal ion binding"/>
    <property type="evidence" value="ECO:0007669"/>
    <property type="project" value="UniProtKB-KW"/>
</dbReference>
<dbReference type="PIRSF" id="PIRSF018425">
    <property type="entry name" value="PolyA_polymerase"/>
    <property type="match status" value="1"/>
</dbReference>
<feature type="compositionally biased region" description="Polar residues" evidence="15">
    <location>
        <begin position="1"/>
        <end position="23"/>
    </location>
</feature>
<feature type="compositionally biased region" description="Polar residues" evidence="15">
    <location>
        <begin position="558"/>
        <end position="570"/>
    </location>
</feature>
<keyword evidence="6 14" id="KW-0479">Metal-binding</keyword>
<evidence type="ECO:0000313" key="20">
    <source>
        <dbReference type="Proteomes" id="UP000549394"/>
    </source>
</evidence>
<evidence type="ECO:0000256" key="12">
    <source>
        <dbReference type="PIRNR" id="PIRNR018425"/>
    </source>
</evidence>
<dbReference type="GO" id="GO:1990817">
    <property type="term" value="F:poly(A) RNA polymerase activity"/>
    <property type="evidence" value="ECO:0007669"/>
    <property type="project" value="UniProtKB-UniRule"/>
</dbReference>
<gene>
    <name evidence="19" type="ORF">DGYR_LOCUS1507</name>
</gene>
<dbReference type="PANTHER" id="PTHR10682:SF10">
    <property type="entry name" value="POLYNUCLEOTIDE ADENYLYLTRANSFERASE"/>
    <property type="match status" value="1"/>
</dbReference>
<dbReference type="SUPFAM" id="SSF81631">
    <property type="entry name" value="PAP/OAS1 substrate-binding domain"/>
    <property type="match status" value="1"/>
</dbReference>
<name>A0A7I8VCU0_9ANNE</name>
<feature type="compositionally biased region" description="Polar residues" evidence="15">
    <location>
        <begin position="623"/>
        <end position="632"/>
    </location>
</feature>
<evidence type="ECO:0000313" key="19">
    <source>
        <dbReference type="EMBL" id="CAD5112342.1"/>
    </source>
</evidence>
<evidence type="ECO:0000256" key="11">
    <source>
        <dbReference type="ARBA" id="ARBA00048830"/>
    </source>
</evidence>
<organism evidence="19 20">
    <name type="scientific">Dimorphilus gyrociliatus</name>
    <dbReference type="NCBI Taxonomy" id="2664684"/>
    <lineage>
        <taxon>Eukaryota</taxon>
        <taxon>Metazoa</taxon>
        <taxon>Spiralia</taxon>
        <taxon>Lophotrochozoa</taxon>
        <taxon>Annelida</taxon>
        <taxon>Polychaeta</taxon>
        <taxon>Polychaeta incertae sedis</taxon>
        <taxon>Dinophilidae</taxon>
        <taxon>Dimorphilus</taxon>
    </lineage>
</organism>
<evidence type="ECO:0000259" key="18">
    <source>
        <dbReference type="Pfam" id="PF20750"/>
    </source>
</evidence>
<dbReference type="Gene3D" id="1.10.1410.10">
    <property type="match status" value="1"/>
</dbReference>
<feature type="binding site" evidence="14">
    <location>
        <position position="108"/>
    </location>
    <ligand>
        <name>Mg(2+)</name>
        <dbReference type="ChEBI" id="CHEBI:18420"/>
        <label>2</label>
        <note>catalytic</note>
    </ligand>
</feature>
<evidence type="ECO:0000256" key="9">
    <source>
        <dbReference type="ARBA" id="ARBA00022842"/>
    </source>
</evidence>
<dbReference type="FunFam" id="1.10.1410.10:FF:000001">
    <property type="entry name" value="Putative poly(A) polymerase gamma"/>
    <property type="match status" value="1"/>
</dbReference>
<sequence length="661" mass="74966">MTTETSEQTQKYLGLTSPVSTSEPTKEDSRLTESLELALHPHGVFESEDESQKRINVLDKINKLVKEWIYEVSQSKNMDEHMIEQVGGQIYTFGSYRLGVNQKGADIDTLCVAPRHIDRNEFFTTFYEKLKKLSEVKELRAVPDAYVPVIKMTFDGIELDMLFARLALQAITKEQDLCELSLLKNLDEKSVRSLNGCRVTDEIIKLVPQQESFRLALRAIKLWAKKKGIYSNVLGFLGGVSWAMLVARVCQLYPNAAAATIVNKFFLVYDQWKWPQPVLLKHPDSDEAAKQGLSFPEWDPRVNHKDRFHLMPIITPAYPQQNSTFNVTNSTRNIMTMEFKRGLEVTNAIFAGKDDWESLFKPSDFFTRYKHYIVVIAKAATADHQLEWNGLVESKIRFLVANLESIDHIILAHVSTESFCSKSEDDEQTKWFIGLEFGRTDNVNINLTDQIRHFTSDVYHKAVNIQLYKDDMVLDVLHVRKKELKNYLPQDVYNRVGLKKKSFVKRNSLSMSPNNDTGGNSPDVNGHNETNKNLNESSETRKRPRTSDSVSSDNSNSIDFKTNKNSSDSSVPPKRARLSDSQSSDNSHIVDFKNSGSGRSANDSPITVLGKSTQSDSRDSNYPDVSNSERISSGSQVGYLKLSFSFIVHNSLEISTLLKIV</sequence>
<comment type="cofactor">
    <cofactor evidence="1">
        <name>Mn(2+)</name>
        <dbReference type="ChEBI" id="CHEBI:29035"/>
    </cofactor>
</comment>
<keyword evidence="7 12" id="KW-0547">Nucleotide-binding</keyword>
<protein>
    <recommendedName>
        <fullName evidence="12">Poly(A) polymerase</fullName>
        <ecNumber evidence="12">2.7.7.19</ecNumber>
    </recommendedName>
</protein>
<dbReference type="GO" id="GO:0031123">
    <property type="term" value="P:RNA 3'-end processing"/>
    <property type="evidence" value="ECO:0007669"/>
    <property type="project" value="InterPro"/>
</dbReference>
<feature type="binding site" evidence="14">
    <location>
        <position position="108"/>
    </location>
    <ligand>
        <name>Mg(2+)</name>
        <dbReference type="ChEBI" id="CHEBI:18420"/>
        <label>1</label>
        <note>catalytic</note>
    </ligand>
</feature>
<feature type="compositionally biased region" description="Polar residues" evidence="15">
    <location>
        <begin position="594"/>
        <end position="615"/>
    </location>
</feature>
<feature type="domain" description="Poly(A) polymerase RNA-binding" evidence="16">
    <location>
        <begin position="364"/>
        <end position="423"/>
    </location>
</feature>
<feature type="binding site" evidence="14">
    <location>
        <position position="106"/>
    </location>
    <ligand>
        <name>Mg(2+)</name>
        <dbReference type="ChEBI" id="CHEBI:18420"/>
        <label>1</label>
        <note>catalytic</note>
    </ligand>
</feature>
<dbReference type="AlphaFoldDB" id="A0A7I8VCU0"/>
<dbReference type="EC" id="2.7.7.19" evidence="12"/>
<proteinExistence type="inferred from homology"/>
<evidence type="ECO:0000259" key="17">
    <source>
        <dbReference type="Pfam" id="PF04928"/>
    </source>
</evidence>
<dbReference type="Pfam" id="PF04926">
    <property type="entry name" value="PAP_RNA-bind"/>
    <property type="match status" value="1"/>
</dbReference>
<dbReference type="Proteomes" id="UP000549394">
    <property type="component" value="Unassembled WGS sequence"/>
</dbReference>
<dbReference type="EMBL" id="CAJFCJ010000002">
    <property type="protein sequence ID" value="CAD5112342.1"/>
    <property type="molecule type" value="Genomic_DNA"/>
</dbReference>
<feature type="region of interest" description="Disordered" evidence="15">
    <location>
        <begin position="504"/>
        <end position="632"/>
    </location>
</feature>
<comment type="cofactor">
    <cofactor evidence="14">
        <name>Mg(2+)</name>
        <dbReference type="ChEBI" id="CHEBI:18420"/>
    </cofactor>
    <text evidence="14">Binds 2 magnesium ions. Also active with manganese.</text>
</comment>
<feature type="binding site" evidence="13">
    <location>
        <begin position="93"/>
        <end position="95"/>
    </location>
    <ligand>
        <name>ATP</name>
        <dbReference type="ChEBI" id="CHEBI:30616"/>
    </ligand>
</feature>
<dbReference type="InterPro" id="IPR007010">
    <property type="entry name" value="PolA_pol_RNA-bd_dom"/>
</dbReference>
<keyword evidence="9 14" id="KW-0460">Magnesium</keyword>
<evidence type="ECO:0000256" key="8">
    <source>
        <dbReference type="ARBA" id="ARBA00022840"/>
    </source>
</evidence>
<dbReference type="CDD" id="cd05402">
    <property type="entry name" value="NT_PAP_TUTase"/>
    <property type="match status" value="1"/>
</dbReference>
<feature type="region of interest" description="Disordered" evidence="15">
    <location>
        <begin position="1"/>
        <end position="30"/>
    </location>
</feature>
<comment type="similarity">
    <text evidence="3 12">Belongs to the poly(A) polymerase family.</text>
</comment>
<dbReference type="PANTHER" id="PTHR10682">
    <property type="entry name" value="POLY A POLYMERASE"/>
    <property type="match status" value="1"/>
</dbReference>
<feature type="compositionally biased region" description="Low complexity" evidence="15">
    <location>
        <begin position="547"/>
        <end position="557"/>
    </location>
</feature>
<feature type="compositionally biased region" description="Polar residues" evidence="15">
    <location>
        <begin position="505"/>
        <end position="537"/>
    </location>
</feature>
<evidence type="ECO:0000256" key="13">
    <source>
        <dbReference type="PIRSR" id="PIRSR018425-1"/>
    </source>
</evidence>
<dbReference type="SUPFAM" id="SSF81301">
    <property type="entry name" value="Nucleotidyltransferase"/>
    <property type="match status" value="1"/>
</dbReference>
<dbReference type="Gene3D" id="3.30.460.10">
    <property type="entry name" value="Beta Polymerase, domain 2"/>
    <property type="match status" value="1"/>
</dbReference>
<evidence type="ECO:0000256" key="15">
    <source>
        <dbReference type="SAM" id="MobiDB-lite"/>
    </source>
</evidence>
<evidence type="ECO:0000256" key="6">
    <source>
        <dbReference type="ARBA" id="ARBA00022723"/>
    </source>
</evidence>
<evidence type="ECO:0000256" key="10">
    <source>
        <dbReference type="ARBA" id="ARBA00023242"/>
    </source>
</evidence>
<dbReference type="Pfam" id="PF04928">
    <property type="entry name" value="PAP_central"/>
    <property type="match status" value="1"/>
</dbReference>
<feature type="binding site" evidence="14">
    <location>
        <position position="106"/>
    </location>
    <ligand>
        <name>Mg(2+)</name>
        <dbReference type="ChEBI" id="CHEBI:18420"/>
        <label>2</label>
        <note>catalytic</note>
    </ligand>
</feature>
<dbReference type="InterPro" id="IPR007012">
    <property type="entry name" value="PolA_pol_cen_dom"/>
</dbReference>
<keyword evidence="10 12" id="KW-0539">Nucleus</keyword>
<evidence type="ECO:0000256" key="4">
    <source>
        <dbReference type="ARBA" id="ARBA00022664"/>
    </source>
</evidence>
<comment type="caution">
    <text evidence="19">The sequence shown here is derived from an EMBL/GenBank/DDBJ whole genome shotgun (WGS) entry which is preliminary data.</text>
</comment>
<feature type="binding site" evidence="13">
    <location>
        <position position="221"/>
    </location>
    <ligand>
        <name>ATP</name>
        <dbReference type="ChEBI" id="CHEBI:30616"/>
    </ligand>
</feature>
<evidence type="ECO:0000256" key="7">
    <source>
        <dbReference type="ARBA" id="ARBA00022741"/>
    </source>
</evidence>
<reference evidence="19 20" key="1">
    <citation type="submission" date="2020-08" db="EMBL/GenBank/DDBJ databases">
        <authorList>
            <person name="Hejnol A."/>
        </authorList>
    </citation>
    <scope>NUCLEOTIDE SEQUENCE [LARGE SCALE GENOMIC DNA]</scope>
</reference>
<keyword evidence="8 12" id="KW-0067">ATP-binding</keyword>
<dbReference type="OrthoDB" id="412748at2759"/>
<keyword evidence="4 12" id="KW-0507">mRNA processing</keyword>
<dbReference type="GO" id="GO:0006397">
    <property type="term" value="P:mRNA processing"/>
    <property type="evidence" value="ECO:0007669"/>
    <property type="project" value="UniProtKB-KW"/>
</dbReference>
<comment type="subcellular location">
    <subcellularLocation>
        <location evidence="2 12">Nucleus</location>
    </subcellularLocation>
</comment>
<feature type="binding site" evidence="14">
    <location>
        <position position="160"/>
    </location>
    <ligand>
        <name>Mg(2+)</name>
        <dbReference type="ChEBI" id="CHEBI:18420"/>
        <label>2</label>
        <note>catalytic</note>
    </ligand>
</feature>
<dbReference type="InterPro" id="IPR043519">
    <property type="entry name" value="NT_sf"/>
</dbReference>
<feature type="domain" description="Poly(A) polymerase central" evidence="17">
    <location>
        <begin position="212"/>
        <end position="361"/>
    </location>
</feature>
<dbReference type="InterPro" id="IPR014492">
    <property type="entry name" value="PolyA_polymerase"/>
</dbReference>
<dbReference type="GO" id="GO:0005524">
    <property type="term" value="F:ATP binding"/>
    <property type="evidence" value="ECO:0007669"/>
    <property type="project" value="UniProtKB-UniRule"/>
</dbReference>
<evidence type="ECO:0000256" key="3">
    <source>
        <dbReference type="ARBA" id="ARBA00010912"/>
    </source>
</evidence>
<dbReference type="InterPro" id="IPR048840">
    <property type="entry name" value="PolA_pol_NTPase"/>
</dbReference>
<feature type="binding site" evidence="13">
    <location>
        <begin position="106"/>
        <end position="108"/>
    </location>
    <ligand>
        <name>ATP</name>
        <dbReference type="ChEBI" id="CHEBI:30616"/>
    </ligand>
</feature>
<keyword evidence="20" id="KW-1185">Reference proteome</keyword>
<dbReference type="SUPFAM" id="SSF55003">
    <property type="entry name" value="PAP/Archaeal CCA-adding enzyme, C-terminal domain"/>
    <property type="match status" value="1"/>
</dbReference>
<dbReference type="GO" id="GO:0005634">
    <property type="term" value="C:nucleus"/>
    <property type="evidence" value="ECO:0007669"/>
    <property type="project" value="UniProtKB-SubCell"/>
</dbReference>
<dbReference type="GO" id="GO:0003723">
    <property type="term" value="F:RNA binding"/>
    <property type="evidence" value="ECO:0007669"/>
    <property type="project" value="UniProtKB-UniRule"/>
</dbReference>
<keyword evidence="5 12" id="KW-0808">Transferase</keyword>
<feature type="binding site" evidence="13">
    <location>
        <position position="160"/>
    </location>
    <ligand>
        <name>ATP</name>
        <dbReference type="ChEBI" id="CHEBI:30616"/>
    </ligand>
</feature>
<dbReference type="InterPro" id="IPR011068">
    <property type="entry name" value="NuclTrfase_I-like_C"/>
</dbReference>
<dbReference type="Pfam" id="PF20750">
    <property type="entry name" value="PAP_NTPase"/>
    <property type="match status" value="1"/>
</dbReference>
<evidence type="ECO:0000256" key="1">
    <source>
        <dbReference type="ARBA" id="ARBA00001936"/>
    </source>
</evidence>
<evidence type="ECO:0000256" key="14">
    <source>
        <dbReference type="PIRSR" id="PIRSR018425-2"/>
    </source>
</evidence>
<accession>A0A7I8VCU0</accession>
<dbReference type="Gene3D" id="3.30.70.590">
    <property type="entry name" value="Poly(A) polymerase predicted RNA binding domain"/>
    <property type="match status" value="1"/>
</dbReference>
<evidence type="ECO:0000256" key="5">
    <source>
        <dbReference type="ARBA" id="ARBA00022679"/>
    </source>
</evidence>
<feature type="domain" description="Poly(A) polymerase nucleotidyltransferase" evidence="18">
    <location>
        <begin position="14"/>
        <end position="207"/>
    </location>
</feature>
<evidence type="ECO:0000259" key="16">
    <source>
        <dbReference type="Pfam" id="PF04926"/>
    </source>
</evidence>
<feature type="binding site" evidence="13">
    <location>
        <position position="230"/>
    </location>
    <ligand>
        <name>ATP</name>
        <dbReference type="ChEBI" id="CHEBI:30616"/>
    </ligand>
</feature>